<organism evidence="1 2">
    <name type="scientific">Fimbriimonas ginsengisoli</name>
    <dbReference type="NCBI Taxonomy" id="1005039"/>
    <lineage>
        <taxon>Bacteria</taxon>
        <taxon>Bacillati</taxon>
        <taxon>Armatimonadota</taxon>
        <taxon>Fimbriimonadia</taxon>
        <taxon>Fimbriimonadales</taxon>
        <taxon>Fimbriimonadaceae</taxon>
        <taxon>Fimbriimonas</taxon>
    </lineage>
</organism>
<evidence type="ECO:0000313" key="2">
    <source>
        <dbReference type="Proteomes" id="UP000727962"/>
    </source>
</evidence>
<dbReference type="EMBL" id="JACOSL010000020">
    <property type="protein sequence ID" value="MBI1756048.1"/>
    <property type="molecule type" value="Genomic_DNA"/>
</dbReference>
<protein>
    <submittedName>
        <fullName evidence="1">Uncharacterized protein</fullName>
    </submittedName>
</protein>
<comment type="caution">
    <text evidence="1">The sequence shown here is derived from an EMBL/GenBank/DDBJ whole genome shotgun (WGS) entry which is preliminary data.</text>
</comment>
<accession>A0A931LTW2</accession>
<gene>
    <name evidence="1" type="ORF">HYR64_02960</name>
</gene>
<dbReference type="Proteomes" id="UP000727962">
    <property type="component" value="Unassembled WGS sequence"/>
</dbReference>
<sequence length="416" mass="46956">MKLRTLAWVALGLVLASAVPLAITHRARREASKDEVALQEQLRLARAEGLPTNAAEYAAMIPTAAPSENAASLYRRLSWHETFSDMVQSKGAHRSVGFKLSPKALMRKYSNDLETIDKAVSLPRCRFDRDWTRGPAELMPEYHEMDSAAKLIAIRGTFAAVRGDVRAALADAQRIFRIARHAREEPNYIAHLVSESIYTLGLKRLAIWGLWRRDIPAYREAVKKALDAFPRPDLRAEHREDLYHALWLADHSLTTEGRRDIGIKEEDIPVAAKAMAHLFDQTKSRIKIVQWQRAYWAALDRPAKERGPLLAQARQQVMIALLAFPPAAEAYSWSDYDDWTAKREPAWEANRQMCVALLRSLDGPVTPSSIKTDDLLSPFNGKRLEYRFDGKVITITVSGGGYPFRVQVRPLGIVLQ</sequence>
<evidence type="ECO:0000313" key="1">
    <source>
        <dbReference type="EMBL" id="MBI1756048.1"/>
    </source>
</evidence>
<proteinExistence type="predicted"/>
<name>A0A931LTW2_FIMGI</name>
<dbReference type="AlphaFoldDB" id="A0A931LTW2"/>
<reference evidence="1" key="1">
    <citation type="submission" date="2020-07" db="EMBL/GenBank/DDBJ databases">
        <title>Huge and variable diversity of episymbiotic CPR bacteria and DPANN archaea in groundwater ecosystems.</title>
        <authorList>
            <person name="He C.Y."/>
            <person name="Keren R."/>
            <person name="Whittaker M."/>
            <person name="Farag I.F."/>
            <person name="Doudna J."/>
            <person name="Cate J.H.D."/>
            <person name="Banfield J.F."/>
        </authorList>
    </citation>
    <scope>NUCLEOTIDE SEQUENCE</scope>
    <source>
        <strain evidence="1">NC_groundwater_17_Pr7_B-0.1um_64_12</strain>
    </source>
</reference>